<dbReference type="HOGENOM" id="CLU_1197820_0_0_9"/>
<reference evidence="1 2" key="2">
    <citation type="journal article" date="2012" name="Stand. Genomic Sci.">
        <title>Complete genome sequence of the moderately thermophilic mineral-sulfide-oxidizing firmicute Sulfobacillus acidophilus type strain (NAL(T)).</title>
        <authorList>
            <person name="Anderson I."/>
            <person name="Chertkov O."/>
            <person name="Chen A."/>
            <person name="Saunders E."/>
            <person name="Lapidus A."/>
            <person name="Nolan M."/>
            <person name="Lucas S."/>
            <person name="Hammon N."/>
            <person name="Deshpande S."/>
            <person name="Cheng J.F."/>
            <person name="Han C."/>
            <person name="Tapia R."/>
            <person name="Goodwin L.A."/>
            <person name="Pitluck S."/>
            <person name="Liolios K."/>
            <person name="Pagani I."/>
            <person name="Ivanova N."/>
            <person name="Mikhailova N."/>
            <person name="Pati A."/>
            <person name="Palaniappan K."/>
            <person name="Land M."/>
            <person name="Pan C."/>
            <person name="Rohde M."/>
            <person name="Pukall R."/>
            <person name="Goker M."/>
            <person name="Detter J.C."/>
            <person name="Woyke T."/>
            <person name="Bristow J."/>
            <person name="Eisen J.A."/>
            <person name="Markowitz V."/>
            <person name="Hugenholtz P."/>
            <person name="Kyrpides N.C."/>
            <person name="Klenk H.P."/>
            <person name="Mavromatis K."/>
        </authorList>
    </citation>
    <scope>NUCLEOTIDE SEQUENCE [LARGE SCALE GENOMIC DNA]</scope>
    <source>
        <strain evidence="2">ATCC 700253 / DSM 10332 / NAL</strain>
    </source>
</reference>
<sequence>MGHYRVLVILPSEAEEDDAEGYVEDLLAPYDENLTVDPYWEDCGCRQQRAWLQLADATAQAHGYAHWEAWREAMRTEAANQPSDVLYLDHVPAFRSIFQMLDIQAAQQAPETPADPNCPTCHGRGRYRTIYNPGARWDWWVIGGRWDDPAGNIRRLREWPADAPPIAVVTPDGTWHEQAEVGWFGSTHAVMTDAEWQQRWTDWRALYGDYWAVSVDCHI</sequence>
<organism evidence="1 2">
    <name type="scientific">Sulfobacillus acidophilus (strain ATCC 700253 / DSM 10332 / NAL)</name>
    <dbReference type="NCBI Taxonomy" id="679936"/>
    <lineage>
        <taxon>Bacteria</taxon>
        <taxon>Bacillati</taxon>
        <taxon>Bacillota</taxon>
        <taxon>Clostridia</taxon>
        <taxon>Eubacteriales</taxon>
        <taxon>Clostridiales Family XVII. Incertae Sedis</taxon>
        <taxon>Sulfobacillus</taxon>
    </lineage>
</organism>
<protein>
    <submittedName>
        <fullName evidence="1">Uncharacterized protein</fullName>
    </submittedName>
</protein>
<dbReference type="KEGG" id="sap:Sulac_0687"/>
<name>G8U0H3_SULAD</name>
<dbReference type="AlphaFoldDB" id="G8U0H3"/>
<accession>G8U0H3</accession>
<reference evidence="2" key="1">
    <citation type="submission" date="2011-12" db="EMBL/GenBank/DDBJ databases">
        <title>The complete genome of chromosome of Sulfobacillus acidophilus DSM 10332.</title>
        <authorList>
            <person name="Lucas S."/>
            <person name="Han J."/>
            <person name="Lapidus A."/>
            <person name="Bruce D."/>
            <person name="Goodwin L."/>
            <person name="Pitluck S."/>
            <person name="Peters L."/>
            <person name="Kyrpides N."/>
            <person name="Mavromatis K."/>
            <person name="Ivanova N."/>
            <person name="Mikhailova N."/>
            <person name="Chertkov O."/>
            <person name="Saunders E."/>
            <person name="Detter J.C."/>
            <person name="Tapia R."/>
            <person name="Han C."/>
            <person name="Land M."/>
            <person name="Hauser L."/>
            <person name="Markowitz V."/>
            <person name="Cheng J.-F."/>
            <person name="Hugenholtz P."/>
            <person name="Woyke T."/>
            <person name="Wu D."/>
            <person name="Pukall R."/>
            <person name="Gehrich-Schroeter G."/>
            <person name="Schneider S."/>
            <person name="Klenk H.-P."/>
            <person name="Eisen J.A."/>
        </authorList>
    </citation>
    <scope>NUCLEOTIDE SEQUENCE [LARGE SCALE GENOMIC DNA]</scope>
    <source>
        <strain evidence="2">ATCC 700253 / DSM 10332 / NAL</strain>
    </source>
</reference>
<dbReference type="EMBL" id="CP003179">
    <property type="protein sequence ID" value="AEW04195.1"/>
    <property type="molecule type" value="Genomic_DNA"/>
</dbReference>
<dbReference type="STRING" id="679936.Sulac_0687"/>
<keyword evidence="2" id="KW-1185">Reference proteome</keyword>
<evidence type="ECO:0000313" key="2">
    <source>
        <dbReference type="Proteomes" id="UP000005439"/>
    </source>
</evidence>
<dbReference type="PATRIC" id="fig|679936.5.peg.739"/>
<dbReference type="Proteomes" id="UP000005439">
    <property type="component" value="Chromosome"/>
</dbReference>
<evidence type="ECO:0000313" key="1">
    <source>
        <dbReference type="EMBL" id="AEW04195.1"/>
    </source>
</evidence>
<gene>
    <name evidence="1" type="ordered locus">Sulac_0687</name>
</gene>
<proteinExistence type="predicted"/>